<feature type="transmembrane region" description="Helical" evidence="1">
    <location>
        <begin position="65"/>
        <end position="82"/>
    </location>
</feature>
<evidence type="ECO:0000256" key="1">
    <source>
        <dbReference type="SAM" id="Phobius"/>
    </source>
</evidence>
<keyword evidence="1" id="KW-0812">Transmembrane</keyword>
<feature type="transmembrane region" description="Helical" evidence="1">
    <location>
        <begin position="94"/>
        <end position="113"/>
    </location>
</feature>
<dbReference type="InterPro" id="IPR000620">
    <property type="entry name" value="EamA_dom"/>
</dbReference>
<feature type="domain" description="EamA" evidence="2">
    <location>
        <begin position="1"/>
        <end position="123"/>
    </location>
</feature>
<keyword evidence="1" id="KW-1133">Transmembrane helix</keyword>
<accession>A0A0G1UB32</accession>
<sequence length="126" mass="14217">MSWIFVAIAASALYAISNFIDKFIIEKHIKNFVTLTIIGGFVALPFALVILVLRHFPTYQINQTVLIILAGIFMELALLPYFKAISLDDVSTVVPVFQLIPILVFIISFFLLGEKLNSSQFISWYS</sequence>
<gene>
    <name evidence="3" type="ORF">UY23_C0002G0056</name>
</gene>
<organism evidence="3 4">
    <name type="scientific">Candidatus Jorgensenbacteria bacterium GW2011_GWA1_48_11</name>
    <dbReference type="NCBI Taxonomy" id="1618660"/>
    <lineage>
        <taxon>Bacteria</taxon>
        <taxon>Candidatus Joergenseniibacteriota</taxon>
    </lineage>
</organism>
<dbReference type="Proteomes" id="UP000034956">
    <property type="component" value="Unassembled WGS sequence"/>
</dbReference>
<reference evidence="3 4" key="1">
    <citation type="journal article" date="2015" name="Nature">
        <title>rRNA introns, odd ribosomes, and small enigmatic genomes across a large radiation of phyla.</title>
        <authorList>
            <person name="Brown C.T."/>
            <person name="Hug L.A."/>
            <person name="Thomas B.C."/>
            <person name="Sharon I."/>
            <person name="Castelle C.J."/>
            <person name="Singh A."/>
            <person name="Wilkins M.J."/>
            <person name="Williams K.H."/>
            <person name="Banfield J.F."/>
        </authorList>
    </citation>
    <scope>NUCLEOTIDE SEQUENCE [LARGE SCALE GENOMIC DNA]</scope>
</reference>
<evidence type="ECO:0000259" key="2">
    <source>
        <dbReference type="Pfam" id="PF00892"/>
    </source>
</evidence>
<evidence type="ECO:0000313" key="4">
    <source>
        <dbReference type="Proteomes" id="UP000034956"/>
    </source>
</evidence>
<dbReference type="GO" id="GO:0016020">
    <property type="term" value="C:membrane"/>
    <property type="evidence" value="ECO:0007669"/>
    <property type="project" value="InterPro"/>
</dbReference>
<feature type="transmembrane region" description="Helical" evidence="1">
    <location>
        <begin position="31"/>
        <end position="53"/>
    </location>
</feature>
<dbReference type="EMBL" id="LCPF01000002">
    <property type="protein sequence ID" value="KKU91317.1"/>
    <property type="molecule type" value="Genomic_DNA"/>
</dbReference>
<dbReference type="Pfam" id="PF00892">
    <property type="entry name" value="EamA"/>
    <property type="match status" value="1"/>
</dbReference>
<protein>
    <submittedName>
        <fullName evidence="3">Conserved hypothetical membrane protein, DUF6 family</fullName>
    </submittedName>
</protein>
<name>A0A0G1UB32_9BACT</name>
<dbReference type="InterPro" id="IPR037185">
    <property type="entry name" value="EmrE-like"/>
</dbReference>
<dbReference type="SUPFAM" id="SSF103481">
    <property type="entry name" value="Multidrug resistance efflux transporter EmrE"/>
    <property type="match status" value="1"/>
</dbReference>
<dbReference type="Gene3D" id="1.10.3730.20">
    <property type="match status" value="1"/>
</dbReference>
<dbReference type="AlphaFoldDB" id="A0A0G1UB32"/>
<keyword evidence="1" id="KW-0472">Membrane</keyword>
<comment type="caution">
    <text evidence="3">The sequence shown here is derived from an EMBL/GenBank/DDBJ whole genome shotgun (WGS) entry which is preliminary data.</text>
</comment>
<proteinExistence type="predicted"/>
<evidence type="ECO:0000313" key="3">
    <source>
        <dbReference type="EMBL" id="KKU91317.1"/>
    </source>
</evidence>